<dbReference type="OrthoDB" id="9804286at2"/>
<evidence type="ECO:0000259" key="2">
    <source>
        <dbReference type="Pfam" id="PF00899"/>
    </source>
</evidence>
<dbReference type="EMBL" id="CP031395">
    <property type="protein sequence ID" value="QBK03477.1"/>
    <property type="molecule type" value="Genomic_DNA"/>
</dbReference>
<sequence>MTDDELLRYSRHILLDEIGIEGQQRILDGKVLLIGAGGLGSPAALYLAAAGVGAGTGQITLVDPDTVDLTNLQRQIAHSTARVGMPKVASAEDAITALNPAVRVRAIARRADAELLASLVAETDVVLDCSDNYATRQAVNAACVQAVKPLVSGAVIRFDGQVAVYDPRQEESPCYACLFDPREAFEEAMCSTMGVFAPLVGVIGATQAAEALRLLMASADGAKHSLPTSPLTGRLLMLDGLRMRWNEVQVPRNPACPVCGRPHG</sequence>
<dbReference type="InterPro" id="IPR035985">
    <property type="entry name" value="Ubiquitin-activating_enz"/>
</dbReference>
<reference evidence="3 4" key="1">
    <citation type="submission" date="2018-07" db="EMBL/GenBank/DDBJ databases">
        <title>Exploring interactions and the metabolic potential of the ultra-small soil bacteria Hylemonella gracilis.</title>
        <authorList>
            <person name="Tyc O."/>
            <person name="Kulkarni P."/>
            <person name="Gawehns F."/>
            <person name="Hundscheid M."/>
            <person name="Zweers H."/>
            <person name="Garbeva P."/>
        </authorList>
    </citation>
    <scope>NUCLEOTIDE SEQUENCE [LARGE SCALE GENOMIC DNA]</scope>
    <source>
        <strain evidence="3 4">NS1</strain>
    </source>
</reference>
<dbReference type="GO" id="GO:0016779">
    <property type="term" value="F:nucleotidyltransferase activity"/>
    <property type="evidence" value="ECO:0007669"/>
    <property type="project" value="UniProtKB-KW"/>
</dbReference>
<dbReference type="PANTHER" id="PTHR10953:SF102">
    <property type="entry name" value="ADENYLYLTRANSFERASE AND SULFURTRANSFERASE MOCS3"/>
    <property type="match status" value="1"/>
</dbReference>
<evidence type="ECO:0000256" key="1">
    <source>
        <dbReference type="ARBA" id="ARBA00009919"/>
    </source>
</evidence>
<dbReference type="GO" id="GO:0008146">
    <property type="term" value="F:sulfotransferase activity"/>
    <property type="evidence" value="ECO:0007669"/>
    <property type="project" value="TreeGrafter"/>
</dbReference>
<gene>
    <name evidence="3" type="ORF">DW355_00680</name>
</gene>
<dbReference type="FunFam" id="3.40.50.720:FF:000080">
    <property type="entry name" value="Thiazole biosynthesis adenylyltransferase ThiF"/>
    <property type="match status" value="1"/>
</dbReference>
<proteinExistence type="inferred from homology"/>
<dbReference type="GO" id="GO:0004792">
    <property type="term" value="F:thiosulfate-cyanide sulfurtransferase activity"/>
    <property type="evidence" value="ECO:0007669"/>
    <property type="project" value="TreeGrafter"/>
</dbReference>
<name>A0A4P6UHH9_9BURK</name>
<dbReference type="Pfam" id="PF00899">
    <property type="entry name" value="ThiF"/>
    <property type="match status" value="1"/>
</dbReference>
<dbReference type="CDD" id="cd00757">
    <property type="entry name" value="ThiF_MoeB_HesA_family"/>
    <property type="match status" value="1"/>
</dbReference>
<keyword evidence="3" id="KW-0548">Nucleotidyltransferase</keyword>
<dbReference type="AlphaFoldDB" id="A0A4P6UHH9"/>
<dbReference type="NCBIfam" id="NF004281">
    <property type="entry name" value="PRK05690.1"/>
    <property type="match status" value="1"/>
</dbReference>
<dbReference type="InterPro" id="IPR000594">
    <property type="entry name" value="ThiF_NAD_FAD-bd"/>
</dbReference>
<evidence type="ECO:0000313" key="3">
    <source>
        <dbReference type="EMBL" id="QBK03477.1"/>
    </source>
</evidence>
<dbReference type="GO" id="GO:0008641">
    <property type="term" value="F:ubiquitin-like modifier activating enzyme activity"/>
    <property type="evidence" value="ECO:0007669"/>
    <property type="project" value="InterPro"/>
</dbReference>
<dbReference type="RefSeq" id="WP_131276999.1">
    <property type="nucleotide sequence ID" value="NZ_CP031395.1"/>
</dbReference>
<keyword evidence="3" id="KW-0808">Transferase</keyword>
<dbReference type="InterPro" id="IPR045886">
    <property type="entry name" value="ThiF/MoeB/HesA"/>
</dbReference>
<comment type="similarity">
    <text evidence="1">Belongs to the HesA/MoeB/ThiF family.</text>
</comment>
<evidence type="ECO:0000313" key="4">
    <source>
        <dbReference type="Proteomes" id="UP000292939"/>
    </source>
</evidence>
<dbReference type="KEGG" id="hgr:DW355_00680"/>
<dbReference type="Gene3D" id="3.40.50.720">
    <property type="entry name" value="NAD(P)-binding Rossmann-like Domain"/>
    <property type="match status" value="1"/>
</dbReference>
<feature type="domain" description="THIF-type NAD/FAD binding fold" evidence="2">
    <location>
        <begin position="9"/>
        <end position="258"/>
    </location>
</feature>
<dbReference type="PANTHER" id="PTHR10953">
    <property type="entry name" value="UBIQUITIN-ACTIVATING ENZYME E1"/>
    <property type="match status" value="1"/>
</dbReference>
<organism evidence="3 4">
    <name type="scientific">Hylemonella gracilis</name>
    <dbReference type="NCBI Taxonomy" id="80880"/>
    <lineage>
        <taxon>Bacteria</taxon>
        <taxon>Pseudomonadati</taxon>
        <taxon>Pseudomonadota</taxon>
        <taxon>Betaproteobacteria</taxon>
        <taxon>Burkholderiales</taxon>
        <taxon>Comamonadaceae</taxon>
        <taxon>Hylemonella</taxon>
    </lineage>
</organism>
<dbReference type="Proteomes" id="UP000292939">
    <property type="component" value="Chromosome"/>
</dbReference>
<accession>A0A4P6UHH9</accession>
<dbReference type="SUPFAM" id="SSF69572">
    <property type="entry name" value="Activating enzymes of the ubiquitin-like proteins"/>
    <property type="match status" value="1"/>
</dbReference>
<protein>
    <submittedName>
        <fullName evidence="3">Molybdopterin-synthase adenylyltransferase MoeB</fullName>
    </submittedName>
</protein>
<dbReference type="GO" id="GO:0005829">
    <property type="term" value="C:cytosol"/>
    <property type="evidence" value="ECO:0007669"/>
    <property type="project" value="TreeGrafter"/>
</dbReference>